<comment type="caution">
    <text evidence="8">The sequence shown here is derived from an EMBL/GenBank/DDBJ whole genome shotgun (WGS) entry which is preliminary data.</text>
</comment>
<evidence type="ECO:0000256" key="3">
    <source>
        <dbReference type="ARBA" id="ARBA00022692"/>
    </source>
</evidence>
<reference evidence="8" key="1">
    <citation type="journal article" date="2020" name="Biotechnol. Biofuels">
        <title>New insights from the biogas microbiome by comprehensive genome-resolved metagenomics of nearly 1600 species originating from multiple anaerobic digesters.</title>
        <authorList>
            <person name="Campanaro S."/>
            <person name="Treu L."/>
            <person name="Rodriguez-R L.M."/>
            <person name="Kovalovszki A."/>
            <person name="Ziels R.M."/>
            <person name="Maus I."/>
            <person name="Zhu X."/>
            <person name="Kougias P.G."/>
            <person name="Basile A."/>
            <person name="Luo G."/>
            <person name="Schluter A."/>
            <person name="Konstantinidis K.T."/>
            <person name="Angelidaki I."/>
        </authorList>
    </citation>
    <scope>NUCLEOTIDE SEQUENCE</scope>
    <source>
        <strain evidence="8">AS01afH2WH_6</strain>
    </source>
</reference>
<evidence type="ECO:0000313" key="9">
    <source>
        <dbReference type="Proteomes" id="UP000767327"/>
    </source>
</evidence>
<feature type="transmembrane region" description="Helical" evidence="6">
    <location>
        <begin position="175"/>
        <end position="196"/>
    </location>
</feature>
<dbReference type="Proteomes" id="UP000767327">
    <property type="component" value="Unassembled WGS sequence"/>
</dbReference>
<evidence type="ECO:0000256" key="1">
    <source>
        <dbReference type="ARBA" id="ARBA00004651"/>
    </source>
</evidence>
<feature type="transmembrane region" description="Helical" evidence="6">
    <location>
        <begin position="406"/>
        <end position="430"/>
    </location>
</feature>
<feature type="transmembrane region" description="Helical" evidence="6">
    <location>
        <begin position="316"/>
        <end position="335"/>
    </location>
</feature>
<accession>A0A971IBN1</accession>
<keyword evidence="5 6" id="KW-0472">Membrane</keyword>
<keyword evidence="3 6" id="KW-0812">Transmembrane</keyword>
<proteinExistence type="predicted"/>
<dbReference type="InterPro" id="IPR036259">
    <property type="entry name" value="MFS_trans_sf"/>
</dbReference>
<sequence>MTSPHEHLSTQASESVTTGYSTLRSESTAALPHSGTAPQNDRITPRLLGAVIATGTLAFIGILTETLVNVLFPALMTEFGVGTSTIQWLTTGYLLVVALTVTTSSYLKRRVPLKTQFCIAVGLCLVGSVVAIAAINFPLLLVARVLQGCGTGIALPLMFNIILEQSPKSKIGQLMGIGNLVCASAPALGPTFGGVVVSLVSWRWVFVLIVPFLLFALFIGVRCIEQPVPTTEARLSVIQLLCISVAFVSLLFAIEQGGAAITAMSLGQHSASGIVMTAIALLVLGIASLCAFTWISRKSFSPLIRLGVLQSASFRWHLLSYVLFPFITIGLGFVMPTLIQLGMGNSSLVAGLSVLPGAVLGAVMAPLGGMLLDRIGANKPIFAGFGVAFIGLLLLCLFGSDVGLLALGVFYCIYMVGFSTAYSNIMTDALNELPPELKADGNAMFSTLQQLMGAVGTTVMSVFIAVAQAGQGTAGSRTYALATVAGSRSAFVCMTVVVVVSAAAMLRAMMVRQQSSRQE</sequence>
<evidence type="ECO:0000256" key="4">
    <source>
        <dbReference type="ARBA" id="ARBA00022989"/>
    </source>
</evidence>
<feature type="transmembrane region" description="Helical" evidence="6">
    <location>
        <begin position="347"/>
        <end position="369"/>
    </location>
</feature>
<reference evidence="8" key="2">
    <citation type="submission" date="2020-01" db="EMBL/GenBank/DDBJ databases">
        <authorList>
            <person name="Campanaro S."/>
        </authorList>
    </citation>
    <scope>NUCLEOTIDE SEQUENCE</scope>
    <source>
        <strain evidence="8">AS01afH2WH_6</strain>
    </source>
</reference>
<feature type="transmembrane region" description="Helical" evidence="6">
    <location>
        <begin position="47"/>
        <end position="74"/>
    </location>
</feature>
<evidence type="ECO:0000313" key="8">
    <source>
        <dbReference type="EMBL" id="NLT79160.1"/>
    </source>
</evidence>
<feature type="domain" description="Major facilitator superfamily (MFS) profile" evidence="7">
    <location>
        <begin position="50"/>
        <end position="513"/>
    </location>
</feature>
<dbReference type="Pfam" id="PF07690">
    <property type="entry name" value="MFS_1"/>
    <property type="match status" value="1"/>
</dbReference>
<feature type="transmembrane region" description="Helical" evidence="6">
    <location>
        <begin position="86"/>
        <end position="107"/>
    </location>
</feature>
<dbReference type="Gene3D" id="1.20.1250.20">
    <property type="entry name" value="MFS general substrate transporter like domains"/>
    <property type="match status" value="2"/>
</dbReference>
<keyword evidence="4 6" id="KW-1133">Transmembrane helix</keyword>
<dbReference type="PANTHER" id="PTHR42718">
    <property type="entry name" value="MAJOR FACILITATOR SUPERFAMILY MULTIDRUG TRANSPORTER MFSC"/>
    <property type="match status" value="1"/>
</dbReference>
<dbReference type="RefSeq" id="WP_273172839.1">
    <property type="nucleotide sequence ID" value="NZ_JAAXZR010000010.1"/>
</dbReference>
<dbReference type="InterPro" id="IPR011701">
    <property type="entry name" value="MFS"/>
</dbReference>
<feature type="transmembrane region" description="Helical" evidence="6">
    <location>
        <begin position="145"/>
        <end position="163"/>
    </location>
</feature>
<dbReference type="AlphaFoldDB" id="A0A971IBN1"/>
<dbReference type="EMBL" id="JAAXZR010000010">
    <property type="protein sequence ID" value="NLT79160.1"/>
    <property type="molecule type" value="Genomic_DNA"/>
</dbReference>
<dbReference type="InterPro" id="IPR020846">
    <property type="entry name" value="MFS_dom"/>
</dbReference>
<feature type="transmembrane region" description="Helical" evidence="6">
    <location>
        <begin position="202"/>
        <end position="221"/>
    </location>
</feature>
<gene>
    <name evidence="8" type="ORF">GXW98_02590</name>
</gene>
<dbReference type="PANTHER" id="PTHR42718:SF9">
    <property type="entry name" value="MAJOR FACILITATOR SUPERFAMILY MULTIDRUG TRANSPORTER MFSC"/>
    <property type="match status" value="1"/>
</dbReference>
<feature type="transmembrane region" description="Helical" evidence="6">
    <location>
        <begin position="451"/>
        <end position="469"/>
    </location>
</feature>
<comment type="subcellular location">
    <subcellularLocation>
        <location evidence="1">Cell membrane</location>
        <topology evidence="1">Multi-pass membrane protein</topology>
    </subcellularLocation>
</comment>
<evidence type="ECO:0000259" key="7">
    <source>
        <dbReference type="PROSITE" id="PS50850"/>
    </source>
</evidence>
<organism evidence="8 9">
    <name type="scientific">Bifidobacterium crudilactis</name>
    <dbReference type="NCBI Taxonomy" id="327277"/>
    <lineage>
        <taxon>Bacteria</taxon>
        <taxon>Bacillati</taxon>
        <taxon>Actinomycetota</taxon>
        <taxon>Actinomycetes</taxon>
        <taxon>Bifidobacteriales</taxon>
        <taxon>Bifidobacteriaceae</taxon>
        <taxon>Bifidobacterium</taxon>
    </lineage>
</organism>
<evidence type="ECO:0000256" key="2">
    <source>
        <dbReference type="ARBA" id="ARBA00022448"/>
    </source>
</evidence>
<evidence type="ECO:0000256" key="6">
    <source>
        <dbReference type="SAM" id="Phobius"/>
    </source>
</evidence>
<protein>
    <submittedName>
        <fullName evidence="8">Multidrug efflux MFS transporter</fullName>
    </submittedName>
</protein>
<feature type="transmembrane region" description="Helical" evidence="6">
    <location>
        <begin position="274"/>
        <end position="295"/>
    </location>
</feature>
<evidence type="ECO:0000256" key="5">
    <source>
        <dbReference type="ARBA" id="ARBA00023136"/>
    </source>
</evidence>
<dbReference type="GO" id="GO:0022857">
    <property type="term" value="F:transmembrane transporter activity"/>
    <property type="evidence" value="ECO:0007669"/>
    <property type="project" value="InterPro"/>
</dbReference>
<feature type="transmembrane region" description="Helical" evidence="6">
    <location>
        <begin position="381"/>
        <end position="400"/>
    </location>
</feature>
<dbReference type="PROSITE" id="PS50850">
    <property type="entry name" value="MFS"/>
    <property type="match status" value="1"/>
</dbReference>
<feature type="transmembrane region" description="Helical" evidence="6">
    <location>
        <begin position="233"/>
        <end position="254"/>
    </location>
</feature>
<feature type="transmembrane region" description="Helical" evidence="6">
    <location>
        <begin position="489"/>
        <end position="509"/>
    </location>
</feature>
<dbReference type="GO" id="GO:0005886">
    <property type="term" value="C:plasma membrane"/>
    <property type="evidence" value="ECO:0007669"/>
    <property type="project" value="UniProtKB-SubCell"/>
</dbReference>
<keyword evidence="2" id="KW-0813">Transport</keyword>
<dbReference type="SUPFAM" id="SSF103473">
    <property type="entry name" value="MFS general substrate transporter"/>
    <property type="match status" value="1"/>
</dbReference>
<feature type="transmembrane region" description="Helical" evidence="6">
    <location>
        <begin position="119"/>
        <end position="139"/>
    </location>
</feature>
<name>A0A971IBN1_9BIFI</name>